<dbReference type="Proteomes" id="UP001617213">
    <property type="component" value="Unassembled WGS sequence"/>
</dbReference>
<dbReference type="NCBIfam" id="TIGR03353">
    <property type="entry name" value="VI_chp_4"/>
    <property type="match status" value="1"/>
</dbReference>
<reference evidence="1 2" key="1">
    <citation type="submission" date="2024-10" db="EMBL/GenBank/DDBJ databases">
        <title>The Natural Products Discovery Center: Release of the First 8490 Sequenced Strains for Exploring Actinobacteria Biosynthetic Diversity.</title>
        <authorList>
            <person name="Kalkreuter E."/>
            <person name="Kautsar S.A."/>
            <person name="Yang D."/>
            <person name="Bader C.D."/>
            <person name="Teijaro C.N."/>
            <person name="Fluegel L."/>
            <person name="Davis C.M."/>
            <person name="Simpson J.R."/>
            <person name="Lauterbach L."/>
            <person name="Steele A.D."/>
            <person name="Gui C."/>
            <person name="Meng S."/>
            <person name="Li G."/>
            <person name="Viehrig K."/>
            <person name="Ye F."/>
            <person name="Su P."/>
            <person name="Kiefer A.F."/>
            <person name="Nichols A."/>
            <person name="Cepeda A.J."/>
            <person name="Yan W."/>
            <person name="Fan B."/>
            <person name="Jiang Y."/>
            <person name="Adhikari A."/>
            <person name="Zheng C.-J."/>
            <person name="Schuster L."/>
            <person name="Cowan T.M."/>
            <person name="Smanski M.J."/>
            <person name="Chevrette M.G."/>
            <person name="De Carvalho L.P.S."/>
            <person name="Shen B."/>
        </authorList>
    </citation>
    <scope>NUCLEOTIDE SEQUENCE [LARGE SCALE GENOMIC DNA]</scope>
    <source>
        <strain evidence="1 2">NPDC087581</strain>
    </source>
</reference>
<comment type="caution">
    <text evidence="1">The sequence shown here is derived from an EMBL/GenBank/DDBJ whole genome shotgun (WGS) entry which is preliminary data.</text>
</comment>
<dbReference type="EMBL" id="JBIUWZ010000054">
    <property type="protein sequence ID" value="MFJ2681386.1"/>
    <property type="molecule type" value="Genomic_DNA"/>
</dbReference>
<evidence type="ECO:0000313" key="2">
    <source>
        <dbReference type="Proteomes" id="UP001617213"/>
    </source>
</evidence>
<dbReference type="InterPro" id="IPR010263">
    <property type="entry name" value="T6SS_TssK"/>
</dbReference>
<keyword evidence="2" id="KW-1185">Reference proteome</keyword>
<protein>
    <submittedName>
        <fullName evidence="1">Type VI secretion system baseplate subunit TssK</fullName>
    </submittedName>
</protein>
<gene>
    <name evidence="1" type="primary">tssK</name>
    <name evidence="1" type="ORF">ACIOWJ_25290</name>
</gene>
<dbReference type="PANTHER" id="PTHR35566:SF1">
    <property type="entry name" value="TYPE VI SECRETION SYSTEM BASEPLATE COMPONENT TSSK1"/>
    <property type="match status" value="1"/>
</dbReference>
<sequence>MSWKHKVVWSEGMLLQPQHLQQHDRFLQTQLEARVTALRAYGWGFSALDIDPQQLALGKVSLLSYSGIFPDGTPVGLPFDDEMPPPLTIPDDARDLTVVLALPSLRPGIPEVDDNPSIENFARLRSAEYEVWDSNGLDSSALMSVGKLRVRLDFEGDVADAFTSLGIAHVVEKRADNCVVLDRGYCPPCLDIRAAECLKAMVDEVAGLVQQRGEATASRVARLDGSGAADIADVLQLQVLNRSLPLMRHLSTMSGLHPEQLYRDLSALAGELATFSRDDKRTPAYPVYRHTALAETFAPVMLELRRMLSTVMDTRAIAIPLEERQYGIRVAVLPDRALLASATFILVVQAQMAADSVRSSFPSQVKIGSMEKIRDLVNLQLPGVGLRPLPAAPRQLPFYAGCTYFELDRSSEYWQLLSQSSGFAIHVPAGFPGLDMQFWAIRDLAQNE</sequence>
<proteinExistence type="predicted"/>
<evidence type="ECO:0000313" key="1">
    <source>
        <dbReference type="EMBL" id="MFJ2681386.1"/>
    </source>
</evidence>
<dbReference type="PANTHER" id="PTHR35566">
    <property type="entry name" value="BLR3599 PROTEIN"/>
    <property type="match status" value="1"/>
</dbReference>
<dbReference type="Pfam" id="PF05936">
    <property type="entry name" value="T6SS_VasE"/>
    <property type="match status" value="1"/>
</dbReference>
<dbReference type="RefSeq" id="WP_401384044.1">
    <property type="nucleotide sequence ID" value="NZ_JBIUWZ010000054.1"/>
</dbReference>
<accession>A0ABW8E6C3</accession>
<organism evidence="1 2">
    <name type="scientific">Pseudomonas sivasensis</name>
    <dbReference type="NCBI Taxonomy" id="1880678"/>
    <lineage>
        <taxon>Bacteria</taxon>
        <taxon>Pseudomonadati</taxon>
        <taxon>Pseudomonadota</taxon>
        <taxon>Gammaproteobacteria</taxon>
        <taxon>Pseudomonadales</taxon>
        <taxon>Pseudomonadaceae</taxon>
        <taxon>Pseudomonas</taxon>
    </lineage>
</organism>
<name>A0ABW8E6C3_9PSED</name>